<gene>
    <name evidence="1" type="ORF">Colly1_73</name>
</gene>
<dbReference type="EMBL" id="MT732450">
    <property type="protein sequence ID" value="QQO97359.1"/>
    <property type="molecule type" value="Genomic_DNA"/>
</dbReference>
<reference evidence="1" key="1">
    <citation type="submission" date="2020-07" db="EMBL/GenBank/DDBJ databases">
        <title>Highly diverse flavobacterial phages as mortality factor during North Sea spring blooms.</title>
        <authorList>
            <person name="Bartlau N."/>
            <person name="Wichels A."/>
            <person name="Krohne G."/>
            <person name="Adriaenssens E.M."/>
            <person name="Heins A."/>
            <person name="Fuchs B.M."/>
            <person name="Amann R."/>
            <person name="Moraru C."/>
        </authorList>
    </citation>
    <scope>NUCLEOTIDE SEQUENCE</scope>
</reference>
<protein>
    <submittedName>
        <fullName evidence="1">Uncharacterized protein</fullName>
    </submittedName>
</protein>
<keyword evidence="2" id="KW-1185">Reference proteome</keyword>
<name>A0A8E4UY20_9CAUD</name>
<organism evidence="1 2">
    <name type="scientific">Maribacter phage Colly_1</name>
    <dbReference type="NCBI Taxonomy" id="2745691"/>
    <lineage>
        <taxon>Viruses</taxon>
        <taxon>Duplodnaviria</taxon>
        <taxon>Heunggongvirae</taxon>
        <taxon>Uroviricota</taxon>
        <taxon>Caudoviricetes</taxon>
        <taxon>Molycolviridae</taxon>
        <taxon>Mollyvirus</taxon>
        <taxon>Mollyvirus colly</taxon>
    </lineage>
</organism>
<evidence type="ECO:0000313" key="1">
    <source>
        <dbReference type="EMBL" id="QQO97359.1"/>
    </source>
</evidence>
<accession>A0A8E4UY20</accession>
<evidence type="ECO:0000313" key="2">
    <source>
        <dbReference type="Proteomes" id="UP000693899"/>
    </source>
</evidence>
<proteinExistence type="predicted"/>
<sequence length="292" mass="32215">MASSKSRKRGRTLAQIVEVIRKELGSSIVHIEVNNDDIEEFVLDSLLTVSQYKPRVHTTTVYLNGEAGEIVAEEVDFDPSWKVGDKPLEFKSREDVICFLNIEPLQGSVGEIINPFTHNTGLYFFPTSAQANNNLNAVSSIMGDFINFKILEAGVDLAQAQADSEFDWWENTNDSSRAFFANAKTTNKANITLGLEWYLGDFDYELPDVTSEVGTPLVKKEQTIKGNVFNHTKNLAKAKTMQAIGRIRGKLEGGSNSTQLDGASILSDGNELEAKVMESLTTNVDYSAAYQG</sequence>
<dbReference type="Proteomes" id="UP000693899">
    <property type="component" value="Segment"/>
</dbReference>